<gene>
    <name evidence="5" type="primary">pxpB</name>
    <name evidence="5" type="ORF">GCM10023331_35040</name>
</gene>
<dbReference type="InterPro" id="IPR029000">
    <property type="entry name" value="Cyclophilin-like_dom_sf"/>
</dbReference>
<evidence type="ECO:0000313" key="5">
    <source>
        <dbReference type="EMBL" id="GAA4847286.1"/>
    </source>
</evidence>
<dbReference type="RefSeq" id="WP_345374172.1">
    <property type="nucleotide sequence ID" value="NZ_BAABJX010000056.1"/>
</dbReference>
<evidence type="ECO:0000259" key="4">
    <source>
        <dbReference type="SMART" id="SM00796"/>
    </source>
</evidence>
<keyword evidence="2" id="KW-0378">Hydrolase</keyword>
<accession>A0ABP9DMR6</accession>
<protein>
    <submittedName>
        <fullName evidence="5">5-oxoprolinase subunit PxpB</fullName>
    </submittedName>
</protein>
<dbReference type="PANTHER" id="PTHR34698">
    <property type="entry name" value="5-OXOPROLINASE SUBUNIT B"/>
    <property type="match status" value="1"/>
</dbReference>
<sequence length="209" mass="23300">MNKLYPLGEQAIVISFGDKITPELNDRVLALQQLLLTKKFSWLKALVPAYASLTVHYDSSKVDFTYLSQLLEEQIKAIDVLTLPEGRLIEIPVRYEGPDIQEVLEYTGLTKEELIFRHTEPEYRVYMIGFSPGFMYLGGMNPQIACPRKAVPRKSVRAGAVGIAGEQTGVYSMDTPGGWQIIGHTSVTLFSLREGALAKAGDLVRFFAK</sequence>
<dbReference type="Proteomes" id="UP001500298">
    <property type="component" value="Unassembled WGS sequence"/>
</dbReference>
<comment type="caution">
    <text evidence="5">The sequence shown here is derived from an EMBL/GenBank/DDBJ whole genome shotgun (WGS) entry which is preliminary data.</text>
</comment>
<dbReference type="Gene3D" id="3.30.1360.40">
    <property type="match status" value="1"/>
</dbReference>
<dbReference type="SUPFAM" id="SSF160467">
    <property type="entry name" value="PH0987 N-terminal domain-like"/>
    <property type="match status" value="1"/>
</dbReference>
<evidence type="ECO:0000313" key="6">
    <source>
        <dbReference type="Proteomes" id="UP001500298"/>
    </source>
</evidence>
<proteinExistence type="predicted"/>
<feature type="domain" description="Carboxyltransferase" evidence="4">
    <location>
        <begin position="2"/>
        <end position="198"/>
    </location>
</feature>
<keyword evidence="6" id="KW-1185">Reference proteome</keyword>
<dbReference type="SMART" id="SM00796">
    <property type="entry name" value="AHS1"/>
    <property type="match status" value="1"/>
</dbReference>
<evidence type="ECO:0000256" key="3">
    <source>
        <dbReference type="ARBA" id="ARBA00022840"/>
    </source>
</evidence>
<dbReference type="EMBL" id="BAABJX010000056">
    <property type="protein sequence ID" value="GAA4847286.1"/>
    <property type="molecule type" value="Genomic_DNA"/>
</dbReference>
<dbReference type="InterPro" id="IPR003833">
    <property type="entry name" value="CT_C_D"/>
</dbReference>
<evidence type="ECO:0000256" key="2">
    <source>
        <dbReference type="ARBA" id="ARBA00022801"/>
    </source>
</evidence>
<keyword evidence="1" id="KW-0547">Nucleotide-binding</keyword>
<evidence type="ECO:0000256" key="1">
    <source>
        <dbReference type="ARBA" id="ARBA00022741"/>
    </source>
</evidence>
<dbReference type="PANTHER" id="PTHR34698:SF2">
    <property type="entry name" value="5-OXOPROLINASE SUBUNIT B"/>
    <property type="match status" value="1"/>
</dbReference>
<organism evidence="5 6">
    <name type="scientific">Algivirga pacifica</name>
    <dbReference type="NCBI Taxonomy" id="1162670"/>
    <lineage>
        <taxon>Bacteria</taxon>
        <taxon>Pseudomonadati</taxon>
        <taxon>Bacteroidota</taxon>
        <taxon>Cytophagia</taxon>
        <taxon>Cytophagales</taxon>
        <taxon>Flammeovirgaceae</taxon>
        <taxon>Algivirga</taxon>
    </lineage>
</organism>
<dbReference type="NCBIfam" id="TIGR00370">
    <property type="entry name" value="5-oxoprolinase subunit PxpB"/>
    <property type="match status" value="1"/>
</dbReference>
<dbReference type="Gene3D" id="2.40.100.10">
    <property type="entry name" value="Cyclophilin-like"/>
    <property type="match status" value="1"/>
</dbReference>
<dbReference type="InterPro" id="IPR010016">
    <property type="entry name" value="PxpB"/>
</dbReference>
<dbReference type="SUPFAM" id="SSF50891">
    <property type="entry name" value="Cyclophilin-like"/>
    <property type="match status" value="1"/>
</dbReference>
<dbReference type="Pfam" id="PF02682">
    <property type="entry name" value="CT_C_D"/>
    <property type="match status" value="1"/>
</dbReference>
<keyword evidence="3" id="KW-0067">ATP-binding</keyword>
<reference evidence="6" key="1">
    <citation type="journal article" date="2019" name="Int. J. Syst. Evol. Microbiol.">
        <title>The Global Catalogue of Microorganisms (GCM) 10K type strain sequencing project: providing services to taxonomists for standard genome sequencing and annotation.</title>
        <authorList>
            <consortium name="The Broad Institute Genomics Platform"/>
            <consortium name="The Broad Institute Genome Sequencing Center for Infectious Disease"/>
            <person name="Wu L."/>
            <person name="Ma J."/>
        </authorList>
    </citation>
    <scope>NUCLEOTIDE SEQUENCE [LARGE SCALE GENOMIC DNA]</scope>
    <source>
        <strain evidence="6">JCM 18326</strain>
    </source>
</reference>
<name>A0ABP9DMR6_9BACT</name>